<evidence type="ECO:0000256" key="1">
    <source>
        <dbReference type="ARBA" id="ARBA00022679"/>
    </source>
</evidence>
<evidence type="ECO:0000313" key="11">
    <source>
        <dbReference type="EMBL" id="MCY9608247.1"/>
    </source>
</evidence>
<gene>
    <name evidence="9" type="primary">rbsK</name>
    <name evidence="12" type="ORF">FLT43_19015</name>
    <name evidence="11" type="ORF">M5W83_13955</name>
</gene>
<keyword evidence="7 9" id="KW-0630">Potassium</keyword>
<dbReference type="InterPro" id="IPR011877">
    <property type="entry name" value="Ribokinase"/>
</dbReference>
<keyword evidence="9" id="KW-0963">Cytoplasm</keyword>
<evidence type="ECO:0000256" key="6">
    <source>
        <dbReference type="ARBA" id="ARBA00022842"/>
    </source>
</evidence>
<keyword evidence="1 9" id="KW-0808">Transferase</keyword>
<evidence type="ECO:0000256" key="2">
    <source>
        <dbReference type="ARBA" id="ARBA00022723"/>
    </source>
</evidence>
<feature type="binding site" evidence="9">
    <location>
        <begin position="220"/>
        <end position="225"/>
    </location>
    <ligand>
        <name>ATP</name>
        <dbReference type="ChEBI" id="CHEBI:30616"/>
    </ligand>
</feature>
<organism evidence="12 13">
    <name type="scientific">Paenibacillus thiaminolyticus</name>
    <name type="common">Bacillus thiaminolyticus</name>
    <dbReference type="NCBI Taxonomy" id="49283"/>
    <lineage>
        <taxon>Bacteria</taxon>
        <taxon>Bacillati</taxon>
        <taxon>Bacillota</taxon>
        <taxon>Bacilli</taxon>
        <taxon>Bacillales</taxon>
        <taxon>Paenibacillaceae</taxon>
        <taxon>Paenibacillus</taxon>
    </lineage>
</organism>
<keyword evidence="2 9" id="KW-0479">Metal-binding</keyword>
<feature type="active site" description="Proton acceptor" evidence="9">
    <location>
        <position position="251"/>
    </location>
</feature>
<dbReference type="InterPro" id="IPR011611">
    <property type="entry name" value="PfkB_dom"/>
</dbReference>
<dbReference type="GO" id="GO:0005524">
    <property type="term" value="F:ATP binding"/>
    <property type="evidence" value="ECO:0007669"/>
    <property type="project" value="UniProtKB-UniRule"/>
</dbReference>
<evidence type="ECO:0000256" key="9">
    <source>
        <dbReference type="HAMAP-Rule" id="MF_01987"/>
    </source>
</evidence>
<comment type="activity regulation">
    <text evidence="9">Activated by a monovalent cation that binds near, but not in, the active site. The most likely occupant of the site in vivo is potassium. Ion binding induces a conformational change that may alter substrate affinity.</text>
</comment>
<dbReference type="SUPFAM" id="SSF53613">
    <property type="entry name" value="Ribokinase-like"/>
    <property type="match status" value="1"/>
</dbReference>
<sequence length="313" mass="33595">MKKICIVGSLNTDIIMQTQKYPTRGENTVGQHAVVLSGGKGGNAATAVCRLGKEAVLISSVGQDYYGDTMLTDLTESGINISYIKRTPLSHTGLTTIIIDESAERTMVVAPGANMQLTAQDIIDHGQEIQQCSVLLVQLEVAEEAVVQAMKIAKEAGLLVIIDPAPADGITMQAIRYADILIPNEQETKHMTGIEVNSVDDALQAAKYFQLLGIEKSIIKMGHRGALVYTPSQWQFIEAIPVDAVDTVVGDTFSGALACSLSEGNDLFQAAWFATVVSALKVTRLGPRDGIPTMAEVEAFMTARNLQQPYLPS</sequence>
<evidence type="ECO:0000256" key="8">
    <source>
        <dbReference type="ARBA" id="ARBA00023277"/>
    </source>
</evidence>
<dbReference type="Proteomes" id="UP001209276">
    <property type="component" value="Unassembled WGS sequence"/>
</dbReference>
<comment type="cofactor">
    <cofactor evidence="9">
        <name>Mg(2+)</name>
        <dbReference type="ChEBI" id="CHEBI:18420"/>
    </cofactor>
    <text evidence="9">Requires a divalent cation, most likely magnesium in vivo, as an electrophilic catalyst to aid phosphoryl group transfer. It is the chelate of the metal and the nucleotide that is the actual substrate.</text>
</comment>
<dbReference type="GO" id="GO:0005829">
    <property type="term" value="C:cytosol"/>
    <property type="evidence" value="ECO:0007669"/>
    <property type="project" value="TreeGrafter"/>
</dbReference>
<evidence type="ECO:0000313" key="13">
    <source>
        <dbReference type="Proteomes" id="UP000315377"/>
    </source>
</evidence>
<keyword evidence="4 9" id="KW-0418">Kinase</keyword>
<evidence type="ECO:0000256" key="4">
    <source>
        <dbReference type="ARBA" id="ARBA00022777"/>
    </source>
</evidence>
<dbReference type="GO" id="GO:0019303">
    <property type="term" value="P:D-ribose catabolic process"/>
    <property type="evidence" value="ECO:0007669"/>
    <property type="project" value="UniProtKB-UniRule"/>
</dbReference>
<evidence type="ECO:0000256" key="5">
    <source>
        <dbReference type="ARBA" id="ARBA00022840"/>
    </source>
</evidence>
<dbReference type="Pfam" id="PF00294">
    <property type="entry name" value="PfkB"/>
    <property type="match status" value="1"/>
</dbReference>
<dbReference type="RefSeq" id="WP_087444094.1">
    <property type="nucleotide sequence ID" value="NZ_CABMNB010000039.1"/>
</dbReference>
<feature type="binding site" evidence="9">
    <location>
        <position position="281"/>
    </location>
    <ligand>
        <name>K(+)</name>
        <dbReference type="ChEBI" id="CHEBI:29103"/>
    </ligand>
</feature>
<dbReference type="InterPro" id="IPR029056">
    <property type="entry name" value="Ribokinase-like"/>
</dbReference>
<dbReference type="EMBL" id="JAMDMM010000024">
    <property type="protein sequence ID" value="MCY9608247.1"/>
    <property type="molecule type" value="Genomic_DNA"/>
</dbReference>
<feature type="binding site" evidence="9">
    <location>
        <position position="284"/>
    </location>
    <ligand>
        <name>K(+)</name>
        <dbReference type="ChEBI" id="CHEBI:29103"/>
    </ligand>
</feature>
<feature type="binding site" evidence="9">
    <location>
        <position position="247"/>
    </location>
    <ligand>
        <name>K(+)</name>
        <dbReference type="ChEBI" id="CHEBI:29103"/>
    </ligand>
</feature>
<dbReference type="AlphaFoldDB" id="A0AAJ1G472"/>
<feature type="binding site" evidence="9">
    <location>
        <begin position="11"/>
        <end position="13"/>
    </location>
    <ligand>
        <name>substrate</name>
    </ligand>
</feature>
<comment type="subunit">
    <text evidence="9">Homodimer.</text>
</comment>
<feature type="binding site" evidence="9">
    <location>
        <begin position="39"/>
        <end position="43"/>
    </location>
    <ligand>
        <name>substrate</name>
    </ligand>
</feature>
<comment type="subcellular location">
    <subcellularLocation>
        <location evidence="9">Cytoplasm</location>
    </subcellularLocation>
</comment>
<evidence type="ECO:0000313" key="14">
    <source>
        <dbReference type="Proteomes" id="UP001209276"/>
    </source>
</evidence>
<reference evidence="12 13" key="1">
    <citation type="submission" date="2019-07" db="EMBL/GenBank/DDBJ databases">
        <title>Paenibacillus thiaminolyticus NRRL B-4156.</title>
        <authorList>
            <person name="Hehnly C."/>
            <person name="Zhang L."/>
        </authorList>
    </citation>
    <scope>NUCLEOTIDE SEQUENCE [LARGE SCALE GENOMIC DNA]</scope>
    <source>
        <strain evidence="12 13">NRRL B-4156</strain>
    </source>
</reference>
<comment type="caution">
    <text evidence="9">Lacks conserved residue(s) required for the propagation of feature annotation.</text>
</comment>
<feature type="domain" description="Carbohydrate kinase PfkB" evidence="10">
    <location>
        <begin position="1"/>
        <end position="293"/>
    </location>
</feature>
<accession>A0AAJ1G472</accession>
<proteinExistence type="inferred from homology"/>
<keyword evidence="5 9" id="KW-0067">ATP-binding</keyword>
<keyword evidence="14" id="KW-1185">Reference proteome</keyword>
<dbReference type="PRINTS" id="PR00990">
    <property type="entry name" value="RIBOKINASE"/>
</dbReference>
<dbReference type="GO" id="GO:0046872">
    <property type="term" value="F:metal ion binding"/>
    <property type="evidence" value="ECO:0007669"/>
    <property type="project" value="UniProtKB-KW"/>
</dbReference>
<keyword evidence="3 9" id="KW-0547">Nucleotide-binding</keyword>
<keyword evidence="6 9" id="KW-0460">Magnesium</keyword>
<dbReference type="CDD" id="cd01174">
    <property type="entry name" value="ribokinase"/>
    <property type="match status" value="1"/>
</dbReference>
<feature type="binding site" evidence="9">
    <location>
        <position position="184"/>
    </location>
    <ligand>
        <name>ATP</name>
        <dbReference type="ChEBI" id="CHEBI:30616"/>
    </ligand>
</feature>
<dbReference type="EMBL" id="CP041405">
    <property type="protein sequence ID" value="QDM45334.1"/>
    <property type="molecule type" value="Genomic_DNA"/>
</dbReference>
<dbReference type="Gene3D" id="3.40.1190.20">
    <property type="match status" value="1"/>
</dbReference>
<comment type="similarity">
    <text evidence="9">Belongs to the carbohydrate kinase PfkB family. Ribokinase subfamily.</text>
</comment>
<evidence type="ECO:0000313" key="12">
    <source>
        <dbReference type="EMBL" id="QDM45334.1"/>
    </source>
</evidence>
<comment type="pathway">
    <text evidence="9">Carbohydrate metabolism; D-ribose degradation; D-ribose 5-phosphate from beta-D-ribopyranose: step 2/2.</text>
</comment>
<comment type="catalytic activity">
    <reaction evidence="9">
        <text>D-ribose + ATP = D-ribose 5-phosphate + ADP + H(+)</text>
        <dbReference type="Rhea" id="RHEA:13697"/>
        <dbReference type="ChEBI" id="CHEBI:15378"/>
        <dbReference type="ChEBI" id="CHEBI:30616"/>
        <dbReference type="ChEBI" id="CHEBI:47013"/>
        <dbReference type="ChEBI" id="CHEBI:78346"/>
        <dbReference type="ChEBI" id="CHEBI:456216"/>
        <dbReference type="EC" id="2.7.1.15"/>
    </reaction>
</comment>
<dbReference type="GO" id="GO:0004747">
    <property type="term" value="F:ribokinase activity"/>
    <property type="evidence" value="ECO:0007669"/>
    <property type="project" value="UniProtKB-UniRule"/>
</dbReference>
<dbReference type="PANTHER" id="PTHR10584">
    <property type="entry name" value="SUGAR KINASE"/>
    <property type="match status" value="1"/>
</dbReference>
<dbReference type="Proteomes" id="UP000315377">
    <property type="component" value="Chromosome"/>
</dbReference>
<evidence type="ECO:0000259" key="10">
    <source>
        <dbReference type="Pfam" id="PF00294"/>
    </source>
</evidence>
<reference evidence="11 14" key="2">
    <citation type="submission" date="2022-05" db="EMBL/GenBank/DDBJ databases">
        <title>Genome Sequencing of Bee-Associated Microbes.</title>
        <authorList>
            <person name="Dunlap C."/>
        </authorList>
    </citation>
    <scope>NUCLEOTIDE SEQUENCE [LARGE SCALE GENOMIC DNA]</scope>
    <source>
        <strain evidence="11 14">NRRL B-14613</strain>
    </source>
</reference>
<dbReference type="EC" id="2.7.1.15" evidence="9"/>
<evidence type="ECO:0000256" key="7">
    <source>
        <dbReference type="ARBA" id="ARBA00022958"/>
    </source>
</evidence>
<feature type="binding site" evidence="9">
    <location>
        <begin position="250"/>
        <end position="251"/>
    </location>
    <ligand>
        <name>ATP</name>
        <dbReference type="ChEBI" id="CHEBI:30616"/>
    </ligand>
</feature>
<evidence type="ECO:0000256" key="3">
    <source>
        <dbReference type="ARBA" id="ARBA00022741"/>
    </source>
</evidence>
<dbReference type="PANTHER" id="PTHR10584:SF166">
    <property type="entry name" value="RIBOKINASE"/>
    <property type="match status" value="1"/>
</dbReference>
<keyword evidence="8 9" id="KW-0119">Carbohydrate metabolism</keyword>
<feature type="binding site" evidence="9">
    <location>
        <position position="251"/>
    </location>
    <ligand>
        <name>substrate</name>
    </ligand>
</feature>
<protein>
    <recommendedName>
        <fullName evidence="9">Ribokinase</fullName>
        <shortName evidence="9">RK</shortName>
        <ecNumber evidence="9">2.7.1.15</ecNumber>
    </recommendedName>
</protein>
<feature type="binding site" evidence="9">
    <location>
        <position position="140"/>
    </location>
    <ligand>
        <name>substrate</name>
    </ligand>
</feature>
<dbReference type="GeneID" id="76998055"/>
<name>A0AAJ1G472_PANTH</name>
<feature type="binding site" evidence="9">
    <location>
        <position position="286"/>
    </location>
    <ligand>
        <name>K(+)</name>
        <dbReference type="ChEBI" id="CHEBI:29103"/>
    </ligand>
</feature>
<comment type="function">
    <text evidence="9">Catalyzes the phosphorylation of ribose at O-5 in a reaction requiring ATP and magnesium. The resulting D-ribose-5-phosphate can then be used either for sythesis of nucleotides, histidine, and tryptophan, or as a component of the pentose phosphate pathway.</text>
</comment>
<dbReference type="InterPro" id="IPR002139">
    <property type="entry name" value="Ribo/fructo_kinase"/>
</dbReference>
<dbReference type="HAMAP" id="MF_01987">
    <property type="entry name" value="Ribokinase"/>
    <property type="match status" value="1"/>
</dbReference>